<proteinExistence type="predicted"/>
<protein>
    <recommendedName>
        <fullName evidence="4">Hydrophobic surface binding protein A</fullName>
    </recommendedName>
</protein>
<evidence type="ECO:0000256" key="1">
    <source>
        <dbReference type="SAM" id="MobiDB-lite"/>
    </source>
</evidence>
<dbReference type="PANTHER" id="PTHR38123">
    <property type="entry name" value="CELL WALL SERINE-THREONINE-RICH GALACTOMANNOPROTEIN MP1 (AFU_ORTHOLOGUE AFUA_4G03240)"/>
    <property type="match status" value="1"/>
</dbReference>
<dbReference type="AlphaFoldDB" id="A0A370P7U4"/>
<dbReference type="EMBL" id="KZ851866">
    <property type="protein sequence ID" value="RDK38249.1"/>
    <property type="molecule type" value="Genomic_DNA"/>
</dbReference>
<accession>A0A370P7U4</accession>
<evidence type="ECO:0000313" key="2">
    <source>
        <dbReference type="EMBL" id="RDK38249.1"/>
    </source>
</evidence>
<dbReference type="GO" id="GO:0005576">
    <property type="term" value="C:extracellular region"/>
    <property type="evidence" value="ECO:0007669"/>
    <property type="project" value="TreeGrafter"/>
</dbReference>
<feature type="compositionally biased region" description="Basic residues" evidence="1">
    <location>
        <begin position="30"/>
        <end position="41"/>
    </location>
</feature>
<dbReference type="Proteomes" id="UP000254937">
    <property type="component" value="Unassembled WGS sequence"/>
</dbReference>
<gene>
    <name evidence="2" type="ORF">M752DRAFT_297643</name>
</gene>
<dbReference type="Gene3D" id="1.20.1280.140">
    <property type="match status" value="1"/>
</dbReference>
<reference evidence="2 3" key="1">
    <citation type="submission" date="2018-07" db="EMBL/GenBank/DDBJ databases">
        <title>Section-level genome sequencing of Aspergillus section Nigri to investigate inter- and intra-species variation.</title>
        <authorList>
            <consortium name="DOE Joint Genome Institute"/>
            <person name="Vesth T.C."/>
            <person name="Nybo J.L."/>
            <person name="Theobald S."/>
            <person name="Frisvad J.C."/>
            <person name="Larsen T.O."/>
            <person name="Nielsen K.F."/>
            <person name="Hoof J.B."/>
            <person name="Brandl J."/>
            <person name="Salamov A."/>
            <person name="Riley R."/>
            <person name="Gladden J.M."/>
            <person name="Phatale P."/>
            <person name="Nielsen M.T."/>
            <person name="Lyhne E.K."/>
            <person name="Kogle M.E."/>
            <person name="Strasser K."/>
            <person name="McDonnell E."/>
            <person name="Barry K."/>
            <person name="Clum A."/>
            <person name="Chen C."/>
            <person name="Nolan M."/>
            <person name="Sandor L."/>
            <person name="Kuo A."/>
            <person name="Lipzen A."/>
            <person name="Hainaut M."/>
            <person name="Drula E."/>
            <person name="Tsang A."/>
            <person name="Magnuson J.K."/>
            <person name="Henrissat B."/>
            <person name="Wiebenga A."/>
            <person name="Simmons B.A."/>
            <person name="Makela M.R."/>
            <person name="De vries R.P."/>
            <person name="Grigoriev I.V."/>
            <person name="Mortensen U.H."/>
            <person name="Baker S.E."/>
            <person name="Andersen M.R."/>
        </authorList>
    </citation>
    <scope>NUCLEOTIDE SEQUENCE [LARGE SCALE GENOMIC DNA]</scope>
    <source>
        <strain evidence="2 3">ATCC 13157</strain>
    </source>
</reference>
<feature type="compositionally biased region" description="Basic and acidic residues" evidence="1">
    <location>
        <begin position="7"/>
        <end position="21"/>
    </location>
</feature>
<evidence type="ECO:0000313" key="3">
    <source>
        <dbReference type="Proteomes" id="UP000254937"/>
    </source>
</evidence>
<sequence length="176" mass="19375">MRYQPHAAEEASTDRRPETRFSDGSGLVRNKNRHHRPQHHARWLRRDLNGAVDVEYAKTDLEDVLNQAINDVVASSTFATASSTRVTNSVTGLKPDILTILDRLVDNKPGFTSAGVIDIVKGDLQSLQNLTNVFSTDIQAKVTTAGKATISSVVVEVDAAYLSTTTDFYKEKGHHL</sequence>
<organism evidence="2 3">
    <name type="scientific">Aspergillus phoenicis ATCC 13157</name>
    <dbReference type="NCBI Taxonomy" id="1353007"/>
    <lineage>
        <taxon>Eukaryota</taxon>
        <taxon>Fungi</taxon>
        <taxon>Dikarya</taxon>
        <taxon>Ascomycota</taxon>
        <taxon>Pezizomycotina</taxon>
        <taxon>Eurotiomycetes</taxon>
        <taxon>Eurotiomycetidae</taxon>
        <taxon>Eurotiales</taxon>
        <taxon>Aspergillaceae</taxon>
        <taxon>Aspergillus</taxon>
    </lineage>
</organism>
<feature type="region of interest" description="Disordered" evidence="1">
    <location>
        <begin position="1"/>
        <end position="41"/>
    </location>
</feature>
<evidence type="ECO:0008006" key="4">
    <source>
        <dbReference type="Google" id="ProtNLM"/>
    </source>
</evidence>
<dbReference type="InterPro" id="IPR021054">
    <property type="entry name" value="Cell_wall_mannoprotein_1"/>
</dbReference>
<keyword evidence="3" id="KW-1185">Reference proteome</keyword>
<dbReference type="Pfam" id="PF12296">
    <property type="entry name" value="HsbA"/>
    <property type="match status" value="1"/>
</dbReference>
<dbReference type="PANTHER" id="PTHR38123:SF1">
    <property type="entry name" value="HYDROPHOBIC SURFACE BINDING PROTEIN"/>
    <property type="match status" value="1"/>
</dbReference>
<name>A0A370P7U4_ASPPH</name>